<evidence type="ECO:0000313" key="3">
    <source>
        <dbReference type="Proteomes" id="UP000557717"/>
    </source>
</evidence>
<sequence>MALHVIVGASSVGVAVAKQLAHRGEEVRLVTRSGKGPEIPQVRRIPADVTDSERLCDISTGATALYNCASPAYDRWPTDWPPLASAFLIAAERTGAVLASYSNVYGYGPVSGLMTEETPLAATHPKLRVRADMWREALERHSSGRLRTVEVRSTDHIQPNSMFALALCKPLLAGKRAVSPVPLDVPRSWTSVNDAAKLLVAVASKPETWGQAWHTPTQEPMTARELLNQFVNANGLEAPRVTVIPYPVLRTAGIFVPMLRELRSTHYQFDRPFLMDSSKATAAIGMHAEPIVETLRETARILSDANRVDNGRG</sequence>
<dbReference type="AlphaFoldDB" id="A0A840V0S2"/>
<gene>
    <name evidence="2" type="ORF">HNR46_001167</name>
</gene>
<reference evidence="2 3" key="1">
    <citation type="submission" date="2020-08" db="EMBL/GenBank/DDBJ databases">
        <title>Genomic Encyclopedia of Type Strains, Phase IV (KMG-IV): sequencing the most valuable type-strain genomes for metagenomic binning, comparative biology and taxonomic classification.</title>
        <authorList>
            <person name="Goeker M."/>
        </authorList>
    </citation>
    <scope>NUCLEOTIDE SEQUENCE [LARGE SCALE GENOMIC DNA]</scope>
    <source>
        <strain evidence="2 3">YC6886</strain>
    </source>
</reference>
<dbReference type="RefSeq" id="WP_184016651.1">
    <property type="nucleotide sequence ID" value="NZ_JACHFD010000004.1"/>
</dbReference>
<comment type="caution">
    <text evidence="2">The sequence shown here is derived from an EMBL/GenBank/DDBJ whole genome shotgun (WGS) entry which is preliminary data.</text>
</comment>
<organism evidence="2 3">
    <name type="scientific">Haloferula luteola</name>
    <dbReference type="NCBI Taxonomy" id="595692"/>
    <lineage>
        <taxon>Bacteria</taxon>
        <taxon>Pseudomonadati</taxon>
        <taxon>Verrucomicrobiota</taxon>
        <taxon>Verrucomicrobiia</taxon>
        <taxon>Verrucomicrobiales</taxon>
        <taxon>Verrucomicrobiaceae</taxon>
        <taxon>Haloferula</taxon>
    </lineage>
</organism>
<dbReference type="InterPro" id="IPR001509">
    <property type="entry name" value="Epimerase_deHydtase"/>
</dbReference>
<feature type="domain" description="NAD-dependent epimerase/dehydratase" evidence="1">
    <location>
        <begin position="6"/>
        <end position="208"/>
    </location>
</feature>
<proteinExistence type="predicted"/>
<dbReference type="Proteomes" id="UP000557717">
    <property type="component" value="Unassembled WGS sequence"/>
</dbReference>
<evidence type="ECO:0000313" key="2">
    <source>
        <dbReference type="EMBL" id="MBB5350933.1"/>
    </source>
</evidence>
<dbReference type="Gene3D" id="3.40.50.720">
    <property type="entry name" value="NAD(P)-binding Rossmann-like Domain"/>
    <property type="match status" value="1"/>
</dbReference>
<dbReference type="InterPro" id="IPR036291">
    <property type="entry name" value="NAD(P)-bd_dom_sf"/>
</dbReference>
<protein>
    <submittedName>
        <fullName evidence="2">Nucleoside-diphosphate-sugar epimerase</fullName>
    </submittedName>
</protein>
<evidence type="ECO:0000259" key="1">
    <source>
        <dbReference type="Pfam" id="PF01370"/>
    </source>
</evidence>
<dbReference type="SUPFAM" id="SSF51735">
    <property type="entry name" value="NAD(P)-binding Rossmann-fold domains"/>
    <property type="match status" value="1"/>
</dbReference>
<dbReference type="EMBL" id="JACHFD010000004">
    <property type="protein sequence ID" value="MBB5350933.1"/>
    <property type="molecule type" value="Genomic_DNA"/>
</dbReference>
<accession>A0A840V0S2</accession>
<name>A0A840V0S2_9BACT</name>
<dbReference type="Pfam" id="PF01370">
    <property type="entry name" value="Epimerase"/>
    <property type="match status" value="1"/>
</dbReference>
<keyword evidence="3" id="KW-1185">Reference proteome</keyword>